<evidence type="ECO:0000313" key="4">
    <source>
        <dbReference type="EMBL" id="MBU7599308.1"/>
    </source>
</evidence>
<feature type="transmembrane region" description="Helical" evidence="2">
    <location>
        <begin position="217"/>
        <end position="234"/>
    </location>
</feature>
<accession>A0A949JI56</accession>
<organism evidence="4 5">
    <name type="scientific">Streptomyces tardus</name>
    <dbReference type="NCBI Taxonomy" id="2780544"/>
    <lineage>
        <taxon>Bacteria</taxon>
        <taxon>Bacillati</taxon>
        <taxon>Actinomycetota</taxon>
        <taxon>Actinomycetes</taxon>
        <taxon>Kitasatosporales</taxon>
        <taxon>Streptomycetaceae</taxon>
        <taxon>Streptomyces</taxon>
    </lineage>
</organism>
<gene>
    <name evidence="4" type="ORF">JGS22_017225</name>
</gene>
<evidence type="ECO:0000256" key="3">
    <source>
        <dbReference type="SAM" id="SignalP"/>
    </source>
</evidence>
<sequence>MLVAVAAVLALVAPLAGARSAEAADGGYRYWSFWTASEHGEWRYAQQGPAGLRPDDGEVVGFRFTASRDAGESDGESEGPADGEGPGGGRGDGATPRPTADFREICADNGPAAGRKRVALVVDPGTGADAPSGEKPPEPRTACALLEPGGSAADALAAEAPPLRYDSSALLCAIEGYPKSGCGERISGGGEDGPDSSDPGDDRADGSDGLDDSGPTAPLYLGVGVLILLAAGAARQVRRRRP</sequence>
<evidence type="ECO:0000256" key="1">
    <source>
        <dbReference type="SAM" id="MobiDB-lite"/>
    </source>
</evidence>
<feature type="region of interest" description="Disordered" evidence="1">
    <location>
        <begin position="123"/>
        <end position="145"/>
    </location>
</feature>
<feature type="compositionally biased region" description="Acidic residues" evidence="1">
    <location>
        <begin position="72"/>
        <end position="81"/>
    </location>
</feature>
<name>A0A949JI56_9ACTN</name>
<keyword evidence="2" id="KW-0472">Membrane</keyword>
<feature type="chain" id="PRO_5037531422" description="Secreted protein" evidence="3">
    <location>
        <begin position="24"/>
        <end position="242"/>
    </location>
</feature>
<evidence type="ECO:0008006" key="6">
    <source>
        <dbReference type="Google" id="ProtNLM"/>
    </source>
</evidence>
<keyword evidence="2" id="KW-0812">Transmembrane</keyword>
<feature type="compositionally biased region" description="Gly residues" evidence="1">
    <location>
        <begin position="82"/>
        <end position="92"/>
    </location>
</feature>
<dbReference type="EMBL" id="JAELVF020000001">
    <property type="protein sequence ID" value="MBU7599308.1"/>
    <property type="molecule type" value="Genomic_DNA"/>
</dbReference>
<proteinExistence type="predicted"/>
<keyword evidence="5" id="KW-1185">Reference proteome</keyword>
<reference evidence="4" key="1">
    <citation type="submission" date="2021-06" db="EMBL/GenBank/DDBJ databases">
        <title>Sequencing of actinobacteria type strains.</title>
        <authorList>
            <person name="Nguyen G.-S."/>
            <person name="Wentzel A."/>
        </authorList>
    </citation>
    <scope>NUCLEOTIDE SEQUENCE</scope>
    <source>
        <strain evidence="4">P38-E01</strain>
    </source>
</reference>
<dbReference type="AlphaFoldDB" id="A0A949JI56"/>
<feature type="signal peptide" evidence="3">
    <location>
        <begin position="1"/>
        <end position="23"/>
    </location>
</feature>
<feature type="region of interest" description="Disordered" evidence="1">
    <location>
        <begin position="178"/>
        <end position="215"/>
    </location>
</feature>
<dbReference type="NCBIfam" id="NF040672">
    <property type="entry name" value="SCO2322_fam"/>
    <property type="match status" value="1"/>
</dbReference>
<keyword evidence="3" id="KW-0732">Signal</keyword>
<evidence type="ECO:0000313" key="5">
    <source>
        <dbReference type="Proteomes" id="UP000694501"/>
    </source>
</evidence>
<keyword evidence="2" id="KW-1133">Transmembrane helix</keyword>
<dbReference type="InterPro" id="IPR047703">
    <property type="entry name" value="SCO2322-like"/>
</dbReference>
<evidence type="ECO:0000256" key="2">
    <source>
        <dbReference type="SAM" id="Phobius"/>
    </source>
</evidence>
<comment type="caution">
    <text evidence="4">The sequence shown here is derived from an EMBL/GenBank/DDBJ whole genome shotgun (WGS) entry which is preliminary data.</text>
</comment>
<protein>
    <recommendedName>
        <fullName evidence="6">Secreted protein</fullName>
    </recommendedName>
</protein>
<feature type="region of interest" description="Disordered" evidence="1">
    <location>
        <begin position="67"/>
        <end position="107"/>
    </location>
</feature>
<dbReference type="Proteomes" id="UP000694501">
    <property type="component" value="Unassembled WGS sequence"/>
</dbReference>